<evidence type="ECO:0000256" key="1">
    <source>
        <dbReference type="SAM" id="Phobius"/>
    </source>
</evidence>
<keyword evidence="3" id="KW-1185">Reference proteome</keyword>
<proteinExistence type="predicted"/>
<evidence type="ECO:0000313" key="3">
    <source>
        <dbReference type="Proteomes" id="UP000266183"/>
    </source>
</evidence>
<keyword evidence="1" id="KW-0812">Transmembrane</keyword>
<organism evidence="2 3">
    <name type="scientific">Chryseolinea soli</name>
    <dbReference type="NCBI Taxonomy" id="2321403"/>
    <lineage>
        <taxon>Bacteria</taxon>
        <taxon>Pseudomonadati</taxon>
        <taxon>Bacteroidota</taxon>
        <taxon>Cytophagia</taxon>
        <taxon>Cytophagales</taxon>
        <taxon>Fulvivirgaceae</taxon>
        <taxon>Chryseolinea</taxon>
    </lineage>
</organism>
<feature type="transmembrane region" description="Helical" evidence="1">
    <location>
        <begin position="21"/>
        <end position="43"/>
    </location>
</feature>
<sequence>MTFGERVKYIIATGSQLFGNYMINFITGFLAGALTLFLLSFLFRKNRERKDKSEREYQSKFFTTKIRDTIRRIIFEYSIKRINNDFLLNINFKGKTKMQIMHRAHFPELCASEEDIEFGLAVYIPTEWLTDEQVFKLESILIEGSEKFDKSRRPVPYYVLDLGRRVRHGGHLVSRILKELFNPDDSDISFELFSEGTLPYFYPANRTN</sequence>
<dbReference type="AlphaFoldDB" id="A0A385SRY2"/>
<name>A0A385SRY2_9BACT</name>
<reference evidence="3" key="1">
    <citation type="submission" date="2018-09" db="EMBL/GenBank/DDBJ databases">
        <title>Chryseolinea sp. KIS68-18 isolated from soil.</title>
        <authorList>
            <person name="Weon H.-Y."/>
            <person name="Kwon S.-W."/>
            <person name="Lee S.A."/>
        </authorList>
    </citation>
    <scope>NUCLEOTIDE SEQUENCE [LARGE SCALE GENOMIC DNA]</scope>
    <source>
        <strain evidence="3">KIS68-18</strain>
    </source>
</reference>
<accession>A0A385SRY2</accession>
<dbReference type="Proteomes" id="UP000266183">
    <property type="component" value="Chromosome"/>
</dbReference>
<gene>
    <name evidence="2" type="ORF">D4L85_25015</name>
</gene>
<dbReference type="KEGG" id="chk:D4L85_25015"/>
<keyword evidence="1" id="KW-1133">Transmembrane helix</keyword>
<evidence type="ECO:0000313" key="2">
    <source>
        <dbReference type="EMBL" id="AYB33642.1"/>
    </source>
</evidence>
<protein>
    <submittedName>
        <fullName evidence="2">Uncharacterized protein</fullName>
    </submittedName>
</protein>
<keyword evidence="1" id="KW-0472">Membrane</keyword>
<dbReference type="EMBL" id="CP032382">
    <property type="protein sequence ID" value="AYB33642.1"/>
    <property type="molecule type" value="Genomic_DNA"/>
</dbReference>